<dbReference type="Gene3D" id="1.10.10.60">
    <property type="entry name" value="Homeodomain-like"/>
    <property type="match status" value="2"/>
</dbReference>
<proteinExistence type="predicted"/>
<comment type="caution">
    <text evidence="5">The sequence shown here is derived from an EMBL/GenBank/DDBJ whole genome shotgun (WGS) entry which is preliminary data.</text>
</comment>
<keyword evidence="3" id="KW-0804">Transcription</keyword>
<dbReference type="InterPro" id="IPR018062">
    <property type="entry name" value="HTH_AraC-typ_CS"/>
</dbReference>
<gene>
    <name evidence="5" type="ORF">SHI21_06375</name>
</gene>
<dbReference type="InterPro" id="IPR011256">
    <property type="entry name" value="Reg_factor_effector_dom_sf"/>
</dbReference>
<dbReference type="InterPro" id="IPR009057">
    <property type="entry name" value="Homeodomain-like_sf"/>
</dbReference>
<dbReference type="PANTHER" id="PTHR47504:SF5">
    <property type="entry name" value="RIGHT ORIGIN-BINDING PROTEIN"/>
    <property type="match status" value="1"/>
</dbReference>
<organism evidence="5 6">
    <name type="scientific">Bacteriovorax antarcticus</name>
    <dbReference type="NCBI Taxonomy" id="3088717"/>
    <lineage>
        <taxon>Bacteria</taxon>
        <taxon>Pseudomonadati</taxon>
        <taxon>Bdellovibrionota</taxon>
        <taxon>Bacteriovoracia</taxon>
        <taxon>Bacteriovoracales</taxon>
        <taxon>Bacteriovoracaceae</taxon>
        <taxon>Bacteriovorax</taxon>
    </lineage>
</organism>
<keyword evidence="1" id="KW-0805">Transcription regulation</keyword>
<evidence type="ECO:0000256" key="1">
    <source>
        <dbReference type="ARBA" id="ARBA00023015"/>
    </source>
</evidence>
<dbReference type="InterPro" id="IPR018060">
    <property type="entry name" value="HTH_AraC"/>
</dbReference>
<sequence>MDHLGQIQRAVDYIEANLSGDLDVETIAKNAGFSRWHFQTVFSAAVGDSLKEYIRSRRLTNAMLELGSDKRILDIALDAGFESQEAFTRAFKTMYDMTPGDCRKQGVHSSYKKKIKITVEYLDHLYGGINMEPVYKTLPEIKVVGFAGNFISVRSPEKNNMVVIPKLWQSYMPRKHEIKYTISPNDLGICFPVSEKSHPEECGYIAGREVTSFEDIPEGMTAFTVPASEYAVFTHKGVLDTIEHTMNYIFGSWLPKSGKKLKMAPDIEMYDQRFKLNHPDSELDIYIPIE</sequence>
<dbReference type="InterPro" id="IPR050959">
    <property type="entry name" value="MarA-like"/>
</dbReference>
<dbReference type="Pfam" id="PF06445">
    <property type="entry name" value="GyrI-like"/>
    <property type="match status" value="1"/>
</dbReference>
<dbReference type="SUPFAM" id="SSF46689">
    <property type="entry name" value="Homeodomain-like"/>
    <property type="match status" value="2"/>
</dbReference>
<evidence type="ECO:0000313" key="6">
    <source>
        <dbReference type="Proteomes" id="UP001302274"/>
    </source>
</evidence>
<dbReference type="PROSITE" id="PS00041">
    <property type="entry name" value="HTH_ARAC_FAMILY_1"/>
    <property type="match status" value="1"/>
</dbReference>
<dbReference type="PRINTS" id="PR00032">
    <property type="entry name" value="HTHARAC"/>
</dbReference>
<keyword evidence="2" id="KW-0238">DNA-binding</keyword>
<dbReference type="InterPro" id="IPR020449">
    <property type="entry name" value="Tscrpt_reg_AraC-type_HTH"/>
</dbReference>
<dbReference type="RefSeq" id="WP_323575445.1">
    <property type="nucleotide sequence ID" value="NZ_JAYGJQ010000001.1"/>
</dbReference>
<evidence type="ECO:0000313" key="5">
    <source>
        <dbReference type="EMBL" id="MEA9355815.1"/>
    </source>
</evidence>
<dbReference type="Proteomes" id="UP001302274">
    <property type="component" value="Unassembled WGS sequence"/>
</dbReference>
<dbReference type="SMART" id="SM00871">
    <property type="entry name" value="AraC_E_bind"/>
    <property type="match status" value="1"/>
</dbReference>
<dbReference type="EMBL" id="JAYGJQ010000001">
    <property type="protein sequence ID" value="MEA9355815.1"/>
    <property type="molecule type" value="Genomic_DNA"/>
</dbReference>
<reference evidence="5 6" key="1">
    <citation type="submission" date="2023-11" db="EMBL/GenBank/DDBJ databases">
        <title>A Novel Polar Bacteriovorax (B. antarcticus) Isolated from the Biocrust in Antarctica.</title>
        <authorList>
            <person name="Mun W."/>
            <person name="Choi S.Y."/>
            <person name="Mitchell R.J."/>
        </authorList>
    </citation>
    <scope>NUCLEOTIDE SEQUENCE [LARGE SCALE GENOMIC DNA]</scope>
    <source>
        <strain evidence="5 6">PP10</strain>
    </source>
</reference>
<dbReference type="SUPFAM" id="SSF55136">
    <property type="entry name" value="Probable bacterial effector-binding domain"/>
    <property type="match status" value="1"/>
</dbReference>
<evidence type="ECO:0000256" key="3">
    <source>
        <dbReference type="ARBA" id="ARBA00023163"/>
    </source>
</evidence>
<dbReference type="PROSITE" id="PS01124">
    <property type="entry name" value="HTH_ARAC_FAMILY_2"/>
    <property type="match status" value="1"/>
</dbReference>
<accession>A0ABU5VW09</accession>
<feature type="domain" description="HTH araC/xylS-type" evidence="4">
    <location>
        <begin position="8"/>
        <end position="105"/>
    </location>
</feature>
<keyword evidence="6" id="KW-1185">Reference proteome</keyword>
<dbReference type="InterPro" id="IPR029442">
    <property type="entry name" value="GyrI-like"/>
</dbReference>
<dbReference type="SMART" id="SM00342">
    <property type="entry name" value="HTH_ARAC"/>
    <property type="match status" value="1"/>
</dbReference>
<evidence type="ECO:0000256" key="2">
    <source>
        <dbReference type="ARBA" id="ARBA00023125"/>
    </source>
</evidence>
<evidence type="ECO:0000259" key="4">
    <source>
        <dbReference type="PROSITE" id="PS01124"/>
    </source>
</evidence>
<dbReference type="PANTHER" id="PTHR47504">
    <property type="entry name" value="RIGHT ORIGIN-BINDING PROTEIN"/>
    <property type="match status" value="1"/>
</dbReference>
<dbReference type="Pfam" id="PF12833">
    <property type="entry name" value="HTH_18"/>
    <property type="match status" value="1"/>
</dbReference>
<dbReference type="InterPro" id="IPR010499">
    <property type="entry name" value="AraC_E-bd"/>
</dbReference>
<name>A0ABU5VW09_9BACT</name>
<dbReference type="Gene3D" id="3.20.80.10">
    <property type="entry name" value="Regulatory factor, effector binding domain"/>
    <property type="match status" value="1"/>
</dbReference>
<protein>
    <submittedName>
        <fullName evidence="5">AraC family transcriptional regulator</fullName>
    </submittedName>
</protein>